<accession>A0A9N7TPF1</accession>
<dbReference type="Proteomes" id="UP001153269">
    <property type="component" value="Unassembled WGS sequence"/>
</dbReference>
<sequence>MSSVWARLRSHGTHTAALVTHLHRPTFNNCQLCVTLNSSSPLVWLFLFDRKRPVTRWRGRAHGLQDGVRMARPEFPPSTRRISLQTPRPLPARTRPLLNRPLKSLRVFASPDTKRDPCDVIARAHVSLCPEGVQLRLVTAEGFELERSHLPAPQTLTPPFTSVTPLIKGQGPLGVSRRHKDASASLLFSLFPPGLITRKKERRALTGESNATVMLCVIFEHLGLQVYEVACFPRSRLTLSKNHKPRRKERDPFVSPAQGRERGLWGKPPLGSTTPPAIKNTQKEKERKKGTGLPTPAWRPPYPLAAPAHKHRLPRGSTERRFSSTQTHHATSLTCRQLQVLLPCTWLHFNICSSSPVKPGWR</sequence>
<protein>
    <submittedName>
        <fullName evidence="2">Uncharacterized protein</fullName>
    </submittedName>
</protein>
<proteinExistence type="predicted"/>
<gene>
    <name evidence="2" type="ORF">PLEPLA_LOCUS4482</name>
</gene>
<evidence type="ECO:0000313" key="2">
    <source>
        <dbReference type="EMBL" id="CAB1416691.1"/>
    </source>
</evidence>
<keyword evidence="3" id="KW-1185">Reference proteome</keyword>
<comment type="caution">
    <text evidence="2">The sequence shown here is derived from an EMBL/GenBank/DDBJ whole genome shotgun (WGS) entry which is preliminary data.</text>
</comment>
<name>A0A9N7TPF1_PLEPL</name>
<feature type="region of interest" description="Disordered" evidence="1">
    <location>
        <begin position="70"/>
        <end position="95"/>
    </location>
</feature>
<dbReference type="AlphaFoldDB" id="A0A9N7TPF1"/>
<feature type="region of interest" description="Disordered" evidence="1">
    <location>
        <begin position="242"/>
        <end position="316"/>
    </location>
</feature>
<evidence type="ECO:0000313" key="3">
    <source>
        <dbReference type="Proteomes" id="UP001153269"/>
    </source>
</evidence>
<dbReference type="EMBL" id="CADEAL010000224">
    <property type="protein sequence ID" value="CAB1416691.1"/>
    <property type="molecule type" value="Genomic_DNA"/>
</dbReference>
<evidence type="ECO:0000256" key="1">
    <source>
        <dbReference type="SAM" id="MobiDB-lite"/>
    </source>
</evidence>
<organism evidence="2 3">
    <name type="scientific">Pleuronectes platessa</name>
    <name type="common">European plaice</name>
    <dbReference type="NCBI Taxonomy" id="8262"/>
    <lineage>
        <taxon>Eukaryota</taxon>
        <taxon>Metazoa</taxon>
        <taxon>Chordata</taxon>
        <taxon>Craniata</taxon>
        <taxon>Vertebrata</taxon>
        <taxon>Euteleostomi</taxon>
        <taxon>Actinopterygii</taxon>
        <taxon>Neopterygii</taxon>
        <taxon>Teleostei</taxon>
        <taxon>Neoteleostei</taxon>
        <taxon>Acanthomorphata</taxon>
        <taxon>Carangaria</taxon>
        <taxon>Pleuronectiformes</taxon>
        <taxon>Pleuronectoidei</taxon>
        <taxon>Pleuronectidae</taxon>
        <taxon>Pleuronectes</taxon>
    </lineage>
</organism>
<reference evidence="2" key="1">
    <citation type="submission" date="2020-03" db="EMBL/GenBank/DDBJ databases">
        <authorList>
            <person name="Weist P."/>
        </authorList>
    </citation>
    <scope>NUCLEOTIDE SEQUENCE</scope>
</reference>